<dbReference type="InterPro" id="IPR025366">
    <property type="entry name" value="DUF4270"/>
</dbReference>
<dbReference type="STRING" id="1826909.A5893_13715"/>
<protein>
    <recommendedName>
        <fullName evidence="3">DUF4270 domain-containing protein</fullName>
    </recommendedName>
</protein>
<evidence type="ECO:0000313" key="1">
    <source>
        <dbReference type="EMBL" id="OAQ38478.1"/>
    </source>
</evidence>
<dbReference type="OrthoDB" id="1466062at2"/>
<proteinExistence type="predicted"/>
<dbReference type="RefSeq" id="WP_068823249.1">
    <property type="nucleotide sequence ID" value="NZ_LWHJ01000030.1"/>
</dbReference>
<organism evidence="1 2">
    <name type="scientific">Pedobacter psychrophilus</name>
    <dbReference type="NCBI Taxonomy" id="1826909"/>
    <lineage>
        <taxon>Bacteria</taxon>
        <taxon>Pseudomonadati</taxon>
        <taxon>Bacteroidota</taxon>
        <taxon>Sphingobacteriia</taxon>
        <taxon>Sphingobacteriales</taxon>
        <taxon>Sphingobacteriaceae</taxon>
        <taxon>Pedobacter</taxon>
    </lineage>
</organism>
<dbReference type="EMBL" id="LWHJ01000030">
    <property type="protein sequence ID" value="OAQ38478.1"/>
    <property type="molecule type" value="Genomic_DNA"/>
</dbReference>
<comment type="caution">
    <text evidence="1">The sequence shown here is derived from an EMBL/GenBank/DDBJ whole genome shotgun (WGS) entry which is preliminary data.</text>
</comment>
<dbReference type="AlphaFoldDB" id="A0A179DBX1"/>
<reference evidence="1 2" key="1">
    <citation type="submission" date="2016-04" db="EMBL/GenBank/DDBJ databases">
        <authorList>
            <person name="Evans L.H."/>
            <person name="Alamgir A."/>
            <person name="Owens N."/>
            <person name="Weber N.D."/>
            <person name="Virtaneva K."/>
            <person name="Barbian K."/>
            <person name="Babar A."/>
            <person name="Rosenke K."/>
        </authorList>
    </citation>
    <scope>NUCLEOTIDE SEQUENCE [LARGE SCALE GENOMIC DNA]</scope>
    <source>
        <strain evidence="1 2">CCM 8644</strain>
    </source>
</reference>
<dbReference type="Proteomes" id="UP000078459">
    <property type="component" value="Unassembled WGS sequence"/>
</dbReference>
<keyword evidence="2" id="KW-1185">Reference proteome</keyword>
<evidence type="ECO:0000313" key="2">
    <source>
        <dbReference type="Proteomes" id="UP000078459"/>
    </source>
</evidence>
<dbReference type="Pfam" id="PF14092">
    <property type="entry name" value="DUF4270"/>
    <property type="match status" value="1"/>
</dbReference>
<gene>
    <name evidence="1" type="ORF">A5893_13715</name>
</gene>
<reference evidence="1 2" key="2">
    <citation type="submission" date="2016-06" db="EMBL/GenBank/DDBJ databases">
        <title>Pedobacter psychrophilus sp. nov., isolated from Antarctic fragmentary rock.</title>
        <authorList>
            <person name="Svec P."/>
        </authorList>
    </citation>
    <scope>NUCLEOTIDE SEQUENCE [LARGE SCALE GENOMIC DNA]</scope>
    <source>
        <strain evidence="1 2">CCM 8644</strain>
    </source>
</reference>
<sequence length="470" mass="51569">MKFIKSGLLTTLVSLFILGGCKNASTIGLDVDPTLDINSKLVDTSTVITKLAKQDTVVANGTAVSVLGYFKDPVFGITTSNMALAVSLSTALNFGKTPVLDSAVLVLPFVGFYGDSINTNYTVEVRQLDETLYGEPTLAYYNNKKWKTKSTLLATKNFRANFKDSLTIQDIVVGKKDTVKRVIPQLRIKLDPTFITNNILKLDSVSLLNSKVFNAIFKGLYVSLNKTSTTQNGGVFSFDTFTSGAARLDLFYKKPQAGTVVDTVTTSLNVEGNIGNAVSELSWDLTGTVVNTELLSTAKNSTTLYLKGLSGTQLKVDFPYLNTIKNLGKNITINRAELVFTVVPGTETPYKPLQRLRVYRNDIAERPTFIADETSFDRRYLGPNFVGGFYNATPKEYKINMTGYVQDLVSGRVKNYGTFVTPNDYIATNSPNSEVSKTVNVFNNLGRTITGGAAATNYKVKLKIYYTEQK</sequence>
<accession>A0A179DBX1</accession>
<evidence type="ECO:0008006" key="3">
    <source>
        <dbReference type="Google" id="ProtNLM"/>
    </source>
</evidence>
<dbReference type="PROSITE" id="PS51257">
    <property type="entry name" value="PROKAR_LIPOPROTEIN"/>
    <property type="match status" value="1"/>
</dbReference>
<name>A0A179DBX1_9SPHI</name>